<dbReference type="OrthoDB" id="1668230at2759"/>
<evidence type="ECO:0000313" key="2">
    <source>
        <dbReference type="EMBL" id="RAK79946.1"/>
    </source>
</evidence>
<gene>
    <name evidence="2" type="ORF">BO72DRAFT_493782</name>
</gene>
<evidence type="ECO:0000313" key="3">
    <source>
        <dbReference type="Proteomes" id="UP000249789"/>
    </source>
</evidence>
<reference evidence="2 3" key="1">
    <citation type="submission" date="2018-02" db="EMBL/GenBank/DDBJ databases">
        <title>The genomes of Aspergillus section Nigri reveals drivers in fungal speciation.</title>
        <authorList>
            <consortium name="DOE Joint Genome Institute"/>
            <person name="Vesth T.C."/>
            <person name="Nybo J."/>
            <person name="Theobald S."/>
            <person name="Brandl J."/>
            <person name="Frisvad J.C."/>
            <person name="Nielsen K.F."/>
            <person name="Lyhne E.K."/>
            <person name="Kogle M.E."/>
            <person name="Kuo A."/>
            <person name="Riley R."/>
            <person name="Clum A."/>
            <person name="Nolan M."/>
            <person name="Lipzen A."/>
            <person name="Salamov A."/>
            <person name="Henrissat B."/>
            <person name="Wiebenga A."/>
            <person name="De vries R.P."/>
            <person name="Grigoriev I.V."/>
            <person name="Mortensen U.H."/>
            <person name="Andersen M.R."/>
            <person name="Baker S.E."/>
        </authorList>
    </citation>
    <scope>NUCLEOTIDE SEQUENCE [LARGE SCALE GENOMIC DNA]</scope>
    <source>
        <strain evidence="2 3">CBS 313.89</strain>
    </source>
</reference>
<dbReference type="AlphaFoldDB" id="A0A8G1RYI5"/>
<dbReference type="GO" id="GO:0005524">
    <property type="term" value="F:ATP binding"/>
    <property type="evidence" value="ECO:0007669"/>
    <property type="project" value="InterPro"/>
</dbReference>
<dbReference type="GeneID" id="63865746"/>
<dbReference type="PANTHER" id="PTHR38111">
    <property type="entry name" value="ZN(2)-C6 FUNGAL-TYPE DOMAIN-CONTAINING PROTEIN-RELATED"/>
    <property type="match status" value="1"/>
</dbReference>
<dbReference type="EMBL" id="KZ824631">
    <property type="protein sequence ID" value="RAK79946.1"/>
    <property type="molecule type" value="Genomic_DNA"/>
</dbReference>
<dbReference type="Pfam" id="PF00069">
    <property type="entry name" value="Pkinase"/>
    <property type="match status" value="1"/>
</dbReference>
<dbReference type="InterPro" id="IPR000719">
    <property type="entry name" value="Prot_kinase_dom"/>
</dbReference>
<accession>A0A8G1RYI5</accession>
<dbReference type="InterPro" id="IPR011009">
    <property type="entry name" value="Kinase-like_dom_sf"/>
</dbReference>
<dbReference type="Proteomes" id="UP000249789">
    <property type="component" value="Unassembled WGS sequence"/>
</dbReference>
<evidence type="ECO:0000259" key="1">
    <source>
        <dbReference type="SMART" id="SM00220"/>
    </source>
</evidence>
<dbReference type="SMART" id="SM00220">
    <property type="entry name" value="S_TKc"/>
    <property type="match status" value="1"/>
</dbReference>
<keyword evidence="3" id="KW-1185">Reference proteome</keyword>
<dbReference type="InterPro" id="IPR053178">
    <property type="entry name" value="Osmoadaptation_assoc"/>
</dbReference>
<dbReference type="RefSeq" id="XP_040803956.1">
    <property type="nucleotide sequence ID" value="XM_040948413.1"/>
</dbReference>
<dbReference type="GO" id="GO:0004672">
    <property type="term" value="F:protein kinase activity"/>
    <property type="evidence" value="ECO:0007669"/>
    <property type="project" value="InterPro"/>
</dbReference>
<dbReference type="SUPFAM" id="SSF56112">
    <property type="entry name" value="Protein kinase-like (PK-like)"/>
    <property type="match status" value="1"/>
</dbReference>
<protein>
    <recommendedName>
        <fullName evidence="1">Protein kinase domain-containing protein</fullName>
    </recommendedName>
</protein>
<sequence length="350" mass="39274">MPSPIQKLFCRASAIPTLLSNVDQFKAESQDSSLAEENVLNARALKFSFVSALTNLNEMENELTSQGHRPCQPPPSNSKSVESKHLDRVLWFPGITSANALVYLWTFKIICMTELRELAEFSAPRHIEDEICFRDLSPASLKHQIIELAVLICQSMEYCIQDEMALYGPASAIYPLRIAHKILKSATNYGAHTKWFRQILEAAVLIHSFGVIHSDLALRQILVDDTLDLRLGDFNSSQCTGPPALGHEKASHCLSRDYELDILVLGSTLYELVAGGAPYSELNPNESDDPDSIKAQIRRQHAVVDIEMEDRYRKQQFPVVTDVRRGDIILGCWKGQFATAQEALDRYLQA</sequence>
<organism evidence="2 3">
    <name type="scientific">Aspergillus fijiensis CBS 313.89</name>
    <dbReference type="NCBI Taxonomy" id="1448319"/>
    <lineage>
        <taxon>Eukaryota</taxon>
        <taxon>Fungi</taxon>
        <taxon>Dikarya</taxon>
        <taxon>Ascomycota</taxon>
        <taxon>Pezizomycotina</taxon>
        <taxon>Eurotiomycetes</taxon>
        <taxon>Eurotiomycetidae</taxon>
        <taxon>Eurotiales</taxon>
        <taxon>Aspergillaceae</taxon>
        <taxon>Aspergillus</taxon>
    </lineage>
</organism>
<proteinExistence type="predicted"/>
<feature type="domain" description="Protein kinase" evidence="1">
    <location>
        <begin position="112"/>
        <end position="348"/>
    </location>
</feature>
<dbReference type="Gene3D" id="1.10.510.10">
    <property type="entry name" value="Transferase(Phosphotransferase) domain 1"/>
    <property type="match status" value="1"/>
</dbReference>
<dbReference type="VEuPathDB" id="FungiDB:BO72DRAFT_493782"/>
<name>A0A8G1RYI5_9EURO</name>
<dbReference type="PANTHER" id="PTHR38111:SF9">
    <property type="entry name" value="ZN(2)-C6 FUNGAL-TYPE DOMAIN-CONTAINING PROTEIN"/>
    <property type="match status" value="1"/>
</dbReference>